<feature type="transmembrane region" description="Helical" evidence="8">
    <location>
        <begin position="125"/>
        <end position="146"/>
    </location>
</feature>
<keyword evidence="4 8" id="KW-1133">Transmembrane helix</keyword>
<reference evidence="10" key="1">
    <citation type="submission" date="2022-01" db="EMBL/GenBank/DDBJ databases">
        <authorList>
            <person name="King R."/>
        </authorList>
    </citation>
    <scope>NUCLEOTIDE SEQUENCE</scope>
</reference>
<comment type="function">
    <text evidence="8">Gustatory receptor which mediates acceptance or avoidance behavior, depending on its substrates.</text>
</comment>
<evidence type="ECO:0000256" key="5">
    <source>
        <dbReference type="ARBA" id="ARBA00023136"/>
    </source>
</evidence>
<keyword evidence="11" id="KW-1185">Reference proteome</keyword>
<evidence type="ECO:0000256" key="6">
    <source>
        <dbReference type="ARBA" id="ARBA00023170"/>
    </source>
</evidence>
<comment type="subcellular location">
    <subcellularLocation>
        <location evidence="1 8">Cell membrane</location>
        <topology evidence="1 8">Multi-pass membrane protein</topology>
    </subcellularLocation>
</comment>
<evidence type="ECO:0000256" key="4">
    <source>
        <dbReference type="ARBA" id="ARBA00022989"/>
    </source>
</evidence>
<keyword evidence="2 8" id="KW-1003">Cell membrane</keyword>
<dbReference type="PANTHER" id="PTHR21143:SF104">
    <property type="entry name" value="GUSTATORY RECEPTOR 8A-RELATED"/>
    <property type="match status" value="1"/>
</dbReference>
<reference evidence="10" key="2">
    <citation type="submission" date="2022-10" db="EMBL/GenBank/DDBJ databases">
        <authorList>
            <consortium name="ENA_rothamsted_submissions"/>
            <consortium name="culmorum"/>
            <person name="King R."/>
        </authorList>
    </citation>
    <scope>NUCLEOTIDE SEQUENCE</scope>
</reference>
<dbReference type="InterPro" id="IPR013604">
    <property type="entry name" value="7TM_chemorcpt"/>
</dbReference>
<dbReference type="EMBL" id="OU895879">
    <property type="protein sequence ID" value="CAG9809488.1"/>
    <property type="molecule type" value="Genomic_DNA"/>
</dbReference>
<dbReference type="AlphaFoldDB" id="A0A9N9S4S8"/>
<dbReference type="GO" id="GO:0008049">
    <property type="term" value="P:male courtship behavior"/>
    <property type="evidence" value="ECO:0007669"/>
    <property type="project" value="TreeGrafter"/>
</dbReference>
<dbReference type="PANTHER" id="PTHR21143">
    <property type="entry name" value="INVERTEBRATE GUSTATORY RECEPTOR"/>
    <property type="match status" value="1"/>
</dbReference>
<feature type="transmembrane region" description="Helical" evidence="8">
    <location>
        <begin position="68"/>
        <end position="87"/>
    </location>
</feature>
<feature type="transmembrane region" description="Helical" evidence="8">
    <location>
        <begin position="35"/>
        <end position="56"/>
    </location>
</feature>
<keyword evidence="5 8" id="KW-0472">Membrane</keyword>
<evidence type="ECO:0000256" key="1">
    <source>
        <dbReference type="ARBA" id="ARBA00004651"/>
    </source>
</evidence>
<evidence type="ECO:0000313" key="10">
    <source>
        <dbReference type="EMBL" id="CAG9809488.1"/>
    </source>
</evidence>
<evidence type="ECO:0000256" key="8">
    <source>
        <dbReference type="RuleBase" id="RU363108"/>
    </source>
</evidence>
<feature type="transmembrane region" description="Helical" evidence="8">
    <location>
        <begin position="292"/>
        <end position="314"/>
    </location>
</feature>
<dbReference type="GO" id="GO:0005886">
    <property type="term" value="C:plasma membrane"/>
    <property type="evidence" value="ECO:0007669"/>
    <property type="project" value="UniProtKB-SubCell"/>
</dbReference>
<evidence type="ECO:0000256" key="2">
    <source>
        <dbReference type="ARBA" id="ARBA00022475"/>
    </source>
</evidence>
<dbReference type="GO" id="GO:0030425">
    <property type="term" value="C:dendrite"/>
    <property type="evidence" value="ECO:0007669"/>
    <property type="project" value="TreeGrafter"/>
</dbReference>
<proteinExistence type="inferred from homology"/>
<dbReference type="GO" id="GO:0050909">
    <property type="term" value="P:sensory perception of taste"/>
    <property type="evidence" value="ECO:0007669"/>
    <property type="project" value="InterPro"/>
</dbReference>
<feature type="transmembrane region" description="Helical" evidence="8">
    <location>
        <begin position="6"/>
        <end position="23"/>
    </location>
</feature>
<keyword evidence="3 8" id="KW-0812">Transmembrane</keyword>
<dbReference type="GO" id="GO:0007635">
    <property type="term" value="P:chemosensory behavior"/>
    <property type="evidence" value="ECO:0007669"/>
    <property type="project" value="TreeGrafter"/>
</dbReference>
<evidence type="ECO:0000256" key="9">
    <source>
        <dbReference type="SAM" id="MobiDB-lite"/>
    </source>
</evidence>
<dbReference type="Pfam" id="PF08395">
    <property type="entry name" value="7tm_7"/>
    <property type="match status" value="1"/>
</dbReference>
<feature type="region of interest" description="Disordered" evidence="9">
    <location>
        <begin position="398"/>
        <end position="424"/>
    </location>
</feature>
<comment type="caution">
    <text evidence="8">Lacks conserved residue(s) required for the propagation of feature annotation.</text>
</comment>
<sequence>MISILYFFHLAKFFGLTPFMLQVDGKNQKPSLRFLVRIPTFLMIFFYSICICSIFWKNKAVSEISNTANWIQFIPNSAIFFIVLVAADRSRYTIQSVGVLIQELDQKLQALQISYGASHYRIKRLSIFAVFIIICCASSISTLHYVMGVNPSEVASTFYWLSFVVAKIGLLTFNFMFALYMTVLLERLRIVGKTIEWMIELTSNPSKPLSSRESNNNMRPILANIIIPCTTKADIIENIYDIVEIVQKICLQMNSYFGKKVIFTILSAFICLTVQLFYVINNIRHSFQNENSVLSTAASCSLIFTHILELWVIFISGHRVKDMWNSLIKRVQSTKRRFAVDEAIRCRIDELVSIMTFTRVEMKAAGLFNIDLSVITSIASSIATYLIVLVQFKLSEDSTRNNHSGNDIKLFNQPETPHKPMMLN</sequence>
<name>A0A9N9S4S8_9DIPT</name>
<dbReference type="Proteomes" id="UP001153620">
    <property type="component" value="Chromosome 3"/>
</dbReference>
<keyword evidence="6 8" id="KW-0675">Receptor</keyword>
<keyword evidence="7 8" id="KW-0807">Transducer</keyword>
<evidence type="ECO:0000256" key="3">
    <source>
        <dbReference type="ARBA" id="ARBA00022692"/>
    </source>
</evidence>
<feature type="transmembrane region" description="Helical" evidence="8">
    <location>
        <begin position="372"/>
        <end position="392"/>
    </location>
</feature>
<accession>A0A9N9S4S8</accession>
<gene>
    <name evidence="10" type="ORF">CHIRRI_LOCUS12309</name>
</gene>
<dbReference type="GO" id="GO:0043025">
    <property type="term" value="C:neuronal cell body"/>
    <property type="evidence" value="ECO:0007669"/>
    <property type="project" value="TreeGrafter"/>
</dbReference>
<feature type="transmembrane region" description="Helical" evidence="8">
    <location>
        <begin position="158"/>
        <end position="180"/>
    </location>
</feature>
<protein>
    <recommendedName>
        <fullName evidence="8">Gustatory receptor</fullName>
    </recommendedName>
</protein>
<comment type="similarity">
    <text evidence="8">Belongs to the insect chemoreceptor superfamily. Gustatory receptor (GR) family.</text>
</comment>
<dbReference type="OrthoDB" id="6478931at2759"/>
<dbReference type="GO" id="GO:0030424">
    <property type="term" value="C:axon"/>
    <property type="evidence" value="ECO:0007669"/>
    <property type="project" value="TreeGrafter"/>
</dbReference>
<organism evidence="10 11">
    <name type="scientific">Chironomus riparius</name>
    <dbReference type="NCBI Taxonomy" id="315576"/>
    <lineage>
        <taxon>Eukaryota</taxon>
        <taxon>Metazoa</taxon>
        <taxon>Ecdysozoa</taxon>
        <taxon>Arthropoda</taxon>
        <taxon>Hexapoda</taxon>
        <taxon>Insecta</taxon>
        <taxon>Pterygota</taxon>
        <taxon>Neoptera</taxon>
        <taxon>Endopterygota</taxon>
        <taxon>Diptera</taxon>
        <taxon>Nematocera</taxon>
        <taxon>Chironomoidea</taxon>
        <taxon>Chironomidae</taxon>
        <taxon>Chironominae</taxon>
        <taxon>Chironomus</taxon>
    </lineage>
</organism>
<evidence type="ECO:0000313" key="11">
    <source>
        <dbReference type="Proteomes" id="UP001153620"/>
    </source>
</evidence>
<evidence type="ECO:0000256" key="7">
    <source>
        <dbReference type="ARBA" id="ARBA00023224"/>
    </source>
</evidence>
<feature type="transmembrane region" description="Helical" evidence="8">
    <location>
        <begin position="261"/>
        <end position="280"/>
    </location>
</feature>
<dbReference type="GO" id="GO:0007165">
    <property type="term" value="P:signal transduction"/>
    <property type="evidence" value="ECO:0007669"/>
    <property type="project" value="UniProtKB-KW"/>
</dbReference>